<proteinExistence type="predicted"/>
<sequence length="124" mass="13718">MEPQDMTGRSVHFRLEDDEFIFLVEEAKKLKISANALAKIRHREAMAGFDRKHEALLETMRAVLAALEKGNILAASAVISAALPLGIGTTDDDAIAHQVRAHVEEAIRLGRNMSSSYDKGRFDE</sequence>
<reference evidence="1" key="1">
    <citation type="submission" date="2022-08" db="EMBL/GenBank/DDBJ databases">
        <title>Multi-unit outbreak of Pandoraea commovens among non-cystic fibrosis intensive care patients from 2019 to 2021 in Berlin, Germany.</title>
        <authorList>
            <person name="Menzel P."/>
        </authorList>
    </citation>
    <scope>NUCLEOTIDE SEQUENCE</scope>
    <source>
        <strain evidence="1">LB-19-202-79</strain>
        <plasmid evidence="1">unnamed</plasmid>
    </source>
</reference>
<evidence type="ECO:0000313" key="1">
    <source>
        <dbReference type="EMBL" id="UVA77190.1"/>
    </source>
</evidence>
<protein>
    <recommendedName>
        <fullName evidence="3">Rha family transcriptional regulator</fullName>
    </recommendedName>
</protein>
<evidence type="ECO:0008006" key="3">
    <source>
        <dbReference type="Google" id="ProtNLM"/>
    </source>
</evidence>
<organism evidence="1 2">
    <name type="scientific">Pandoraea commovens</name>
    <dbReference type="NCBI Taxonomy" id="2508289"/>
    <lineage>
        <taxon>Bacteria</taxon>
        <taxon>Pseudomonadati</taxon>
        <taxon>Pseudomonadota</taxon>
        <taxon>Betaproteobacteria</taxon>
        <taxon>Burkholderiales</taxon>
        <taxon>Burkholderiaceae</taxon>
        <taxon>Pandoraea</taxon>
    </lineage>
</organism>
<evidence type="ECO:0000313" key="2">
    <source>
        <dbReference type="Proteomes" id="UP001058980"/>
    </source>
</evidence>
<name>A0ABY5Q9L8_9BURK</name>
<accession>A0ABY5Q9L8</accession>
<dbReference type="Proteomes" id="UP001058980">
    <property type="component" value="Plasmid unnamed"/>
</dbReference>
<keyword evidence="2" id="KW-1185">Reference proteome</keyword>
<keyword evidence="1" id="KW-0614">Plasmid</keyword>
<dbReference type="EMBL" id="CP102779">
    <property type="protein sequence ID" value="UVA77190.1"/>
    <property type="molecule type" value="Genomic_DNA"/>
</dbReference>
<gene>
    <name evidence="1" type="ORF">NTU39_00200</name>
</gene>
<dbReference type="RefSeq" id="WP_257957846.1">
    <property type="nucleotide sequence ID" value="NZ_CP102779.1"/>
</dbReference>
<geneLocation type="plasmid" evidence="1 2">
    <name>unnamed</name>
</geneLocation>